<name>A0ABV7VTI4_9GAMM</name>
<comment type="caution">
    <text evidence="1">The sequence shown here is derived from an EMBL/GenBank/DDBJ whole genome shotgun (WGS) entry which is preliminary data.</text>
</comment>
<proteinExistence type="predicted"/>
<keyword evidence="2" id="KW-1185">Reference proteome</keyword>
<dbReference type="Proteomes" id="UP001595722">
    <property type="component" value="Unassembled WGS sequence"/>
</dbReference>
<dbReference type="EMBL" id="JBHRYB010000003">
    <property type="protein sequence ID" value="MFC3679393.1"/>
    <property type="molecule type" value="Genomic_DNA"/>
</dbReference>
<accession>A0ABV7VTI4</accession>
<evidence type="ECO:0000313" key="1">
    <source>
        <dbReference type="EMBL" id="MFC3679393.1"/>
    </source>
</evidence>
<gene>
    <name evidence="1" type="ORF">ACFOMG_04615</name>
</gene>
<sequence>MGKDVQCAVNDIKECFVREARCVTVPDAFIFPGYWCVFVAYGHSQNYPFDYFDIPKSLLSYAQAVKFPEALGGEDTYPYIRCNEGQNYSAIAHIRGDGVDSSDGDVESANEMLASVIKRKLPDETLGKRALLKAIGELHDNVSSHGSASGFSMAQFYKANSYYPAKVNFAVVDAGIGLLEELQRQKIQGVTTHQEAIAWCIQKGNSSKKVDGEWVQRLPADATHSPFGDGVETTNKDNHHQGLGLHHFVKLVKDFGGSLQLATGNCLLLVDNSGAESYINLSDTWKGVAISCTLPVNQLTEDRVEVVPENIQSIMDKLRA</sequence>
<organism evidence="1 2">
    <name type="scientific">Bacterioplanoides pacificum</name>
    <dbReference type="NCBI Taxonomy" id="1171596"/>
    <lineage>
        <taxon>Bacteria</taxon>
        <taxon>Pseudomonadati</taxon>
        <taxon>Pseudomonadota</taxon>
        <taxon>Gammaproteobacteria</taxon>
        <taxon>Oceanospirillales</taxon>
        <taxon>Oceanospirillaceae</taxon>
        <taxon>Bacterioplanoides</taxon>
    </lineage>
</organism>
<evidence type="ECO:0000313" key="2">
    <source>
        <dbReference type="Proteomes" id="UP001595722"/>
    </source>
</evidence>
<reference evidence="2" key="1">
    <citation type="journal article" date="2019" name="Int. J. Syst. Evol. Microbiol.">
        <title>The Global Catalogue of Microorganisms (GCM) 10K type strain sequencing project: providing services to taxonomists for standard genome sequencing and annotation.</title>
        <authorList>
            <consortium name="The Broad Institute Genomics Platform"/>
            <consortium name="The Broad Institute Genome Sequencing Center for Infectious Disease"/>
            <person name="Wu L."/>
            <person name="Ma J."/>
        </authorList>
    </citation>
    <scope>NUCLEOTIDE SEQUENCE [LARGE SCALE GENOMIC DNA]</scope>
    <source>
        <strain evidence="2">KCTC 42424</strain>
    </source>
</reference>
<dbReference type="RefSeq" id="WP_376865074.1">
    <property type="nucleotide sequence ID" value="NZ_JBHRYB010000003.1"/>
</dbReference>
<protein>
    <submittedName>
        <fullName evidence="1">Uncharacterized protein</fullName>
    </submittedName>
</protein>